<dbReference type="Pfam" id="PF00271">
    <property type="entry name" value="Helicase_C"/>
    <property type="match status" value="1"/>
</dbReference>
<dbReference type="InterPro" id="IPR002999">
    <property type="entry name" value="Tudor"/>
</dbReference>
<evidence type="ECO:0000256" key="19">
    <source>
        <dbReference type="SAM" id="Phobius"/>
    </source>
</evidence>
<dbReference type="GeneTree" id="ENSGT00940000157035"/>
<dbReference type="CDD" id="cd18791">
    <property type="entry name" value="SF2_C_RHA"/>
    <property type="match status" value="1"/>
</dbReference>
<evidence type="ECO:0000256" key="4">
    <source>
        <dbReference type="ARBA" id="ARBA00012552"/>
    </source>
</evidence>
<dbReference type="GO" id="GO:0005634">
    <property type="term" value="C:nucleus"/>
    <property type="evidence" value="ECO:0007669"/>
    <property type="project" value="UniProtKB-SubCell"/>
</dbReference>
<evidence type="ECO:0000256" key="17">
    <source>
        <dbReference type="ARBA" id="ARBA00074173"/>
    </source>
</evidence>
<dbReference type="Gene3D" id="1.20.120.1080">
    <property type="match status" value="1"/>
</dbReference>
<evidence type="ECO:0000256" key="14">
    <source>
        <dbReference type="ARBA" id="ARBA00023242"/>
    </source>
</evidence>
<dbReference type="GO" id="GO:0005524">
    <property type="term" value="F:ATP binding"/>
    <property type="evidence" value="ECO:0007669"/>
    <property type="project" value="UniProtKB-KW"/>
</dbReference>
<keyword evidence="15" id="KW-0469">Meiosis</keyword>
<evidence type="ECO:0000313" key="23">
    <source>
        <dbReference type="Proteomes" id="UP000472277"/>
    </source>
</evidence>
<dbReference type="AlphaFoldDB" id="A0A674EL45"/>
<dbReference type="InterPro" id="IPR002464">
    <property type="entry name" value="DNA/RNA_helicase_DEAH_CS"/>
</dbReference>
<name>A0A674EL45_SALTR</name>
<evidence type="ECO:0000256" key="8">
    <source>
        <dbReference type="ARBA" id="ARBA00022782"/>
    </source>
</evidence>
<dbReference type="PANTHER" id="PTHR18934">
    <property type="entry name" value="ATP-DEPENDENT RNA HELICASE"/>
    <property type="match status" value="1"/>
</dbReference>
<keyword evidence="19" id="KW-1133">Transmembrane helix</keyword>
<dbReference type="Pfam" id="PF21010">
    <property type="entry name" value="HA2_C"/>
    <property type="match status" value="1"/>
</dbReference>
<dbReference type="SMART" id="SM00490">
    <property type="entry name" value="HELICc"/>
    <property type="match status" value="1"/>
</dbReference>
<dbReference type="Pfam" id="PF00270">
    <property type="entry name" value="DEAD"/>
    <property type="match status" value="1"/>
</dbReference>
<evidence type="ECO:0000256" key="6">
    <source>
        <dbReference type="ARBA" id="ARBA00022490"/>
    </source>
</evidence>
<dbReference type="Ensembl" id="ENSSTUT00000116517.1">
    <property type="protein sequence ID" value="ENSSTUP00000108806.1"/>
    <property type="gene ID" value="ENSSTUG00000048216.1"/>
</dbReference>
<proteinExistence type="inferred from homology"/>
<dbReference type="FunFam" id="3.40.50.300:FF:000946">
    <property type="entry name" value="putative ATP-dependent RNA helicase TDRD9"/>
    <property type="match status" value="1"/>
</dbReference>
<dbReference type="GO" id="GO:0031047">
    <property type="term" value="P:regulatory ncRNA-mediated gene silencing"/>
    <property type="evidence" value="ECO:0007669"/>
    <property type="project" value="UniProtKB-KW"/>
</dbReference>
<reference evidence="22" key="1">
    <citation type="submission" date="2025-08" db="UniProtKB">
        <authorList>
            <consortium name="Ensembl"/>
        </authorList>
    </citation>
    <scope>IDENTIFICATION</scope>
</reference>
<dbReference type="Gene3D" id="3.40.50.300">
    <property type="entry name" value="P-loop containing nucleotide triphosphate hydrolases"/>
    <property type="match status" value="2"/>
</dbReference>
<evidence type="ECO:0000256" key="15">
    <source>
        <dbReference type="ARBA" id="ARBA00023254"/>
    </source>
</evidence>
<dbReference type="InterPro" id="IPR007502">
    <property type="entry name" value="Helicase-assoc_dom"/>
</dbReference>
<feature type="domain" description="Helicase C-terminal" evidence="21">
    <location>
        <begin position="307"/>
        <end position="475"/>
    </location>
</feature>
<dbReference type="GO" id="GO:0003723">
    <property type="term" value="F:RNA binding"/>
    <property type="evidence" value="ECO:0007669"/>
    <property type="project" value="TreeGrafter"/>
</dbReference>
<keyword evidence="9" id="KW-0378">Hydrolase</keyword>
<organism evidence="22 23">
    <name type="scientific">Salmo trutta</name>
    <name type="common">Brown trout</name>
    <dbReference type="NCBI Taxonomy" id="8032"/>
    <lineage>
        <taxon>Eukaryota</taxon>
        <taxon>Metazoa</taxon>
        <taxon>Chordata</taxon>
        <taxon>Craniata</taxon>
        <taxon>Vertebrata</taxon>
        <taxon>Euteleostomi</taxon>
        <taxon>Actinopterygii</taxon>
        <taxon>Neopterygii</taxon>
        <taxon>Teleostei</taxon>
        <taxon>Protacanthopterygii</taxon>
        <taxon>Salmoniformes</taxon>
        <taxon>Salmonidae</taxon>
        <taxon>Salmoninae</taxon>
        <taxon>Salmo</taxon>
    </lineage>
</organism>
<keyword evidence="13" id="KW-0943">RNA-mediated gene silencing</keyword>
<keyword evidence="7" id="KW-0547">Nucleotide-binding</keyword>
<dbReference type="SUPFAM" id="SSF63748">
    <property type="entry name" value="Tudor/PWWP/MBT"/>
    <property type="match status" value="1"/>
</dbReference>
<dbReference type="SMART" id="SM00487">
    <property type="entry name" value="DEXDc"/>
    <property type="match status" value="1"/>
</dbReference>
<evidence type="ECO:0000256" key="2">
    <source>
        <dbReference type="ARBA" id="ARBA00004496"/>
    </source>
</evidence>
<dbReference type="SUPFAM" id="SSF52540">
    <property type="entry name" value="P-loop containing nucleoside triphosphate hydrolases"/>
    <property type="match status" value="1"/>
</dbReference>
<keyword evidence="19" id="KW-0472">Membrane</keyword>
<evidence type="ECO:0000256" key="18">
    <source>
        <dbReference type="ARBA" id="ARBA00081664"/>
    </source>
</evidence>
<dbReference type="InterPro" id="IPR014001">
    <property type="entry name" value="Helicase_ATP-bd"/>
</dbReference>
<keyword evidence="23" id="KW-1185">Reference proteome</keyword>
<evidence type="ECO:0000256" key="1">
    <source>
        <dbReference type="ARBA" id="ARBA00004123"/>
    </source>
</evidence>
<dbReference type="InterPro" id="IPR035437">
    <property type="entry name" value="SNase_OB-fold_sf"/>
</dbReference>
<evidence type="ECO:0000256" key="16">
    <source>
        <dbReference type="ARBA" id="ARBA00047984"/>
    </source>
</evidence>
<dbReference type="GO" id="GO:0051321">
    <property type="term" value="P:meiotic cell cycle"/>
    <property type="evidence" value="ECO:0007669"/>
    <property type="project" value="UniProtKB-KW"/>
</dbReference>
<evidence type="ECO:0000256" key="10">
    <source>
        <dbReference type="ARBA" id="ARBA00022806"/>
    </source>
</evidence>
<evidence type="ECO:0000256" key="12">
    <source>
        <dbReference type="ARBA" id="ARBA00022871"/>
    </source>
</evidence>
<evidence type="ECO:0000256" key="11">
    <source>
        <dbReference type="ARBA" id="ARBA00022840"/>
    </source>
</evidence>
<dbReference type="Pfam" id="PF00567">
    <property type="entry name" value="TUDOR"/>
    <property type="match status" value="1"/>
</dbReference>
<dbReference type="GO" id="GO:0007283">
    <property type="term" value="P:spermatogenesis"/>
    <property type="evidence" value="ECO:0007669"/>
    <property type="project" value="UniProtKB-KW"/>
</dbReference>
<dbReference type="EC" id="3.6.4.13" evidence="4"/>
<protein>
    <recommendedName>
        <fullName evidence="17">ATP-dependent RNA helicase TDRD9</fullName>
        <ecNumber evidence="4">3.6.4.13</ecNumber>
    </recommendedName>
    <alternativeName>
        <fullName evidence="18">Tudor domain-containing protein 9</fullName>
    </alternativeName>
</protein>
<dbReference type="SMART" id="SM00333">
    <property type="entry name" value="TUDOR"/>
    <property type="match status" value="1"/>
</dbReference>
<keyword evidence="11" id="KW-0067">ATP-binding</keyword>
<evidence type="ECO:0000256" key="7">
    <source>
        <dbReference type="ARBA" id="ARBA00022741"/>
    </source>
</evidence>
<keyword evidence="12" id="KW-0744">Spermatogenesis</keyword>
<comment type="subcellular location">
    <subcellularLocation>
        <location evidence="2">Cytoplasm</location>
    </subcellularLocation>
    <subcellularLocation>
        <location evidence="1">Nucleus</location>
    </subcellularLocation>
</comment>
<evidence type="ECO:0000313" key="22">
    <source>
        <dbReference type="Ensembl" id="ENSSTUP00000108806.1"/>
    </source>
</evidence>
<dbReference type="GO" id="GO:0016787">
    <property type="term" value="F:hydrolase activity"/>
    <property type="evidence" value="ECO:0007669"/>
    <property type="project" value="UniProtKB-KW"/>
</dbReference>
<feature type="domain" description="Helicase ATP-binding" evidence="20">
    <location>
        <begin position="83"/>
        <end position="249"/>
    </location>
</feature>
<feature type="transmembrane region" description="Helical" evidence="19">
    <location>
        <begin position="928"/>
        <end position="949"/>
    </location>
</feature>
<keyword evidence="5" id="KW-0217">Developmental protein</keyword>
<dbReference type="PANTHER" id="PTHR18934:SF113">
    <property type="entry name" value="ATP-DEPENDENT RNA HELICASE TDRD9"/>
    <property type="match status" value="1"/>
</dbReference>
<evidence type="ECO:0000256" key="3">
    <source>
        <dbReference type="ARBA" id="ARBA00008792"/>
    </source>
</evidence>
<dbReference type="Proteomes" id="UP000472277">
    <property type="component" value="Chromosome 33"/>
</dbReference>
<dbReference type="GO" id="GO:0003724">
    <property type="term" value="F:RNA helicase activity"/>
    <property type="evidence" value="ECO:0007669"/>
    <property type="project" value="UniProtKB-EC"/>
</dbReference>
<feature type="transmembrane region" description="Helical" evidence="19">
    <location>
        <begin position="883"/>
        <end position="907"/>
    </location>
</feature>
<reference evidence="22" key="2">
    <citation type="submission" date="2025-09" db="UniProtKB">
        <authorList>
            <consortium name="Ensembl"/>
        </authorList>
    </citation>
    <scope>IDENTIFICATION</scope>
</reference>
<keyword evidence="19" id="KW-0812">Transmembrane</keyword>
<dbReference type="PROSITE" id="PS51194">
    <property type="entry name" value="HELICASE_CTER"/>
    <property type="match status" value="1"/>
</dbReference>
<sequence>KEMPPHTMTDPLPNRSCWRMLQAAERSPRRLQTLSRLSHVLSVNLLSSVKMYIVFIFKWLQYVLSFPLLSLMCSSVFVYFQLISLIENNSVVIIRGATGSGKTTLLPQFILDYYSEKNAPCNLVVTQPRKIGASSIARWVARERKCTLGSLVGYQVGLEKMVTEHTRLIYMTTGVLLQKLVGAKSLTEYSHIFIDEVHERTEELDFLLLVVRKLLHSNSRFIKVILMSATINCREFAEYFGTPIRSQMNPAYVFEVEGAPYAIEEFYLDDLCSLIPYRVRGGAPNDPYITVEMYNVAVSLIQRVNRFTLHLSLSLPDRGSVLVFLPGLGEIHYMQEALSKLVRKRLQVYPLHSSVTLEEQNGVFLVPVPGYRKIILSTNIAESSVTVPDVKYVIDFCLARHMVCDKETRYQSLRLTWASKTNCNQRRGRAGRVSKGYCYRLVTKEFWRNEIPDYVVPEMVRAPLANIMLKVKLLDMGDPRSLLSTALSPPHLNDIERTILQLKEMGALSVGNDGQGQKRFDGELTFLGRILAHLPVDLHLGKMIVLGHVFGCLEECLIIAASLSLKSFFAMPSLQQLAGYRSKLSFAHGVQSDSIAFVNAFKAWHTSRSKGELRHPKSELEWGKENCIQIKRIREVAELYEDLKERVSQFNMHVIENPAPMDYSSLHKQRFILQVVIAGAYYPNYFSQGEMDEELASKDLSGHDPKKTVLVRNLPPYSFLYYKQLQSLFRQCGQVKSIAFDGSRGHVEFYRTTTRGSGVLPEVLLALLLAHQRHPLDLFVHPSDEVETFAGNRTICHMRYVVEVGHFWGFQADDASMEKQRHLTAEINSHELCPLPVSLYPNLLCLAPFSEGDEQGLYYRAKILHVCGSSVEVFFLDFGNTTLVLLSLYSGMTLSCILLGLCSISGMRPSAQSMILGDQWSSRARNRFITLVNGHPLIVSLFSILHGVMRVELLINTDTVTSSVADIMMQEGHAIKAEESFESKVPQTQASFLSVFTAASRMLCSWGIIIRVHGPSSPHKVNFHSFSNVSVYRSVFIEKDSINSVALNDSPQDSHQRMLVAGSVSVSATGTILLKETTLMPHIHGLPALITMLFTPAIELRTNEERTSYTGALCGLGWNVQSQAAALPEHDMELAFDVKFDVEDITEINALRGAINRLVCEGPNGPLHLGPDRINTLQEDCRERLVSLFTRSPPREDLVPVYHEEPKQWNQIVQKEDGKSKGVLFQLHPVTLLNI</sequence>
<keyword evidence="10" id="KW-0347">Helicase</keyword>
<accession>A0A674EL45</accession>
<feature type="transmembrane region" description="Helical" evidence="19">
    <location>
        <begin position="62"/>
        <end position="82"/>
    </location>
</feature>
<evidence type="ECO:0000259" key="21">
    <source>
        <dbReference type="PROSITE" id="PS51194"/>
    </source>
</evidence>
<keyword evidence="14" id="KW-0539">Nucleus</keyword>
<keyword evidence="8" id="KW-0221">Differentiation</keyword>
<evidence type="ECO:0000256" key="9">
    <source>
        <dbReference type="ARBA" id="ARBA00022801"/>
    </source>
</evidence>
<dbReference type="FunFam" id="3.40.50.300:FF:001113">
    <property type="entry name" value="ATP-dependent RNA helicase TDRD9"/>
    <property type="match status" value="1"/>
</dbReference>
<dbReference type="GO" id="GO:0005737">
    <property type="term" value="C:cytoplasm"/>
    <property type="evidence" value="ECO:0007669"/>
    <property type="project" value="UniProtKB-SubCell"/>
</dbReference>
<keyword evidence="6" id="KW-0963">Cytoplasm</keyword>
<comment type="catalytic activity">
    <reaction evidence="16">
        <text>ATP + H2O = ADP + phosphate + H(+)</text>
        <dbReference type="Rhea" id="RHEA:13065"/>
        <dbReference type="ChEBI" id="CHEBI:15377"/>
        <dbReference type="ChEBI" id="CHEBI:15378"/>
        <dbReference type="ChEBI" id="CHEBI:30616"/>
        <dbReference type="ChEBI" id="CHEBI:43474"/>
        <dbReference type="ChEBI" id="CHEBI:456216"/>
        <dbReference type="EC" id="3.6.4.13"/>
    </reaction>
</comment>
<evidence type="ECO:0000259" key="20">
    <source>
        <dbReference type="PROSITE" id="PS51192"/>
    </source>
</evidence>
<dbReference type="InterPro" id="IPR027417">
    <property type="entry name" value="P-loop_NTPase"/>
</dbReference>
<evidence type="ECO:0000256" key="13">
    <source>
        <dbReference type="ARBA" id="ARBA00023158"/>
    </source>
</evidence>
<dbReference type="Gene3D" id="2.40.50.90">
    <property type="match status" value="1"/>
</dbReference>
<dbReference type="PROSITE" id="PS00690">
    <property type="entry name" value="DEAH_ATP_HELICASE"/>
    <property type="match status" value="1"/>
</dbReference>
<dbReference type="InterPro" id="IPR011545">
    <property type="entry name" value="DEAD/DEAH_box_helicase_dom"/>
</dbReference>
<dbReference type="SMART" id="SM00847">
    <property type="entry name" value="HA2"/>
    <property type="match status" value="1"/>
</dbReference>
<dbReference type="FunFam" id="1.20.120.1080:FF:000081">
    <property type="entry name" value="Tudor domain containing 9"/>
    <property type="match status" value="1"/>
</dbReference>
<gene>
    <name evidence="22" type="primary">TDRD9</name>
    <name evidence="22" type="synonym">LOC115172538</name>
</gene>
<dbReference type="PROSITE" id="PS51192">
    <property type="entry name" value="HELICASE_ATP_BIND_1"/>
    <property type="match status" value="1"/>
</dbReference>
<dbReference type="InterPro" id="IPR001650">
    <property type="entry name" value="Helicase_C-like"/>
</dbReference>
<comment type="similarity">
    <text evidence="3">Belongs to the DEAD box helicase family. DEAH subfamily.</text>
</comment>
<dbReference type="GO" id="GO:0030154">
    <property type="term" value="P:cell differentiation"/>
    <property type="evidence" value="ECO:0007669"/>
    <property type="project" value="UniProtKB-KW"/>
</dbReference>
<evidence type="ECO:0000256" key="5">
    <source>
        <dbReference type="ARBA" id="ARBA00022473"/>
    </source>
</evidence>